<name>A0AAN5ID75_9BILA</name>
<protein>
    <submittedName>
        <fullName evidence="1">Uncharacterized protein</fullName>
    </submittedName>
</protein>
<dbReference type="EMBL" id="BTRK01000006">
    <property type="protein sequence ID" value="GMR58321.1"/>
    <property type="molecule type" value="Genomic_DNA"/>
</dbReference>
<dbReference type="AlphaFoldDB" id="A0AAN5ID75"/>
<accession>A0AAN5ID75</accession>
<gene>
    <name evidence="1" type="ORF">PMAYCL1PPCAC_28516</name>
</gene>
<sequence length="101" mass="11003">IFATLLLSSSFSQPNDDGLSCYFQQEKGFTRCYSDRRNLVPVCTYKREGGMIRQGCLLIDPVSAGVACAADCVLRVSSDDQQPHAACCCWTPLCNGKDSVV</sequence>
<feature type="non-terminal residue" evidence="1">
    <location>
        <position position="1"/>
    </location>
</feature>
<proteinExistence type="predicted"/>
<comment type="caution">
    <text evidence="1">The sequence shown here is derived from an EMBL/GenBank/DDBJ whole genome shotgun (WGS) entry which is preliminary data.</text>
</comment>
<dbReference type="Proteomes" id="UP001328107">
    <property type="component" value="Unassembled WGS sequence"/>
</dbReference>
<organism evidence="1 2">
    <name type="scientific">Pristionchus mayeri</name>
    <dbReference type="NCBI Taxonomy" id="1317129"/>
    <lineage>
        <taxon>Eukaryota</taxon>
        <taxon>Metazoa</taxon>
        <taxon>Ecdysozoa</taxon>
        <taxon>Nematoda</taxon>
        <taxon>Chromadorea</taxon>
        <taxon>Rhabditida</taxon>
        <taxon>Rhabditina</taxon>
        <taxon>Diplogasteromorpha</taxon>
        <taxon>Diplogasteroidea</taxon>
        <taxon>Neodiplogasteridae</taxon>
        <taxon>Pristionchus</taxon>
    </lineage>
</organism>
<keyword evidence="2" id="KW-1185">Reference proteome</keyword>
<evidence type="ECO:0000313" key="1">
    <source>
        <dbReference type="EMBL" id="GMR58321.1"/>
    </source>
</evidence>
<reference evidence="2" key="1">
    <citation type="submission" date="2022-10" db="EMBL/GenBank/DDBJ databases">
        <title>Genome assembly of Pristionchus species.</title>
        <authorList>
            <person name="Yoshida K."/>
            <person name="Sommer R.J."/>
        </authorList>
    </citation>
    <scope>NUCLEOTIDE SEQUENCE [LARGE SCALE GENOMIC DNA]</scope>
    <source>
        <strain evidence="2">RS5460</strain>
    </source>
</reference>
<evidence type="ECO:0000313" key="2">
    <source>
        <dbReference type="Proteomes" id="UP001328107"/>
    </source>
</evidence>